<dbReference type="Gene3D" id="3.20.80.10">
    <property type="entry name" value="Regulatory factor, effector binding domain"/>
    <property type="match status" value="1"/>
</dbReference>
<dbReference type="PANTHER" id="PTHR40055:SF1">
    <property type="entry name" value="TRANSCRIPTIONAL REGULATOR YGIV-RELATED"/>
    <property type="match status" value="1"/>
</dbReference>
<dbReference type="InterPro" id="IPR010499">
    <property type="entry name" value="AraC_E-bd"/>
</dbReference>
<dbReference type="SMART" id="SM00871">
    <property type="entry name" value="AraC_E_bind"/>
    <property type="match status" value="1"/>
</dbReference>
<dbReference type="AlphaFoldDB" id="A0A251X1R9"/>
<organism evidence="2 3">
    <name type="scientific">Marivivens niveibacter</name>
    <dbReference type="NCBI Taxonomy" id="1930667"/>
    <lineage>
        <taxon>Bacteria</taxon>
        <taxon>Pseudomonadati</taxon>
        <taxon>Pseudomonadota</taxon>
        <taxon>Alphaproteobacteria</taxon>
        <taxon>Rhodobacterales</taxon>
        <taxon>Paracoccaceae</taxon>
        <taxon>Marivivens group</taxon>
        <taxon>Marivivens</taxon>
    </lineage>
</organism>
<evidence type="ECO:0000313" key="2">
    <source>
        <dbReference type="EMBL" id="OUD10113.1"/>
    </source>
</evidence>
<dbReference type="EMBL" id="MSPP01000001">
    <property type="protein sequence ID" value="OUD10113.1"/>
    <property type="molecule type" value="Genomic_DNA"/>
</dbReference>
<reference evidence="2 3" key="1">
    <citation type="submission" date="2016-12" db="EMBL/GenBank/DDBJ databases">
        <title>The draft genome sequence of HSLHS2.</title>
        <authorList>
            <person name="Hu D."/>
            <person name="Wang L."/>
            <person name="Shao Z."/>
        </authorList>
    </citation>
    <scope>NUCLEOTIDE SEQUENCE [LARGE SCALE GENOMIC DNA]</scope>
    <source>
        <strain evidence="2">MCCC 1A06712</strain>
    </source>
</reference>
<keyword evidence="3" id="KW-1185">Reference proteome</keyword>
<feature type="domain" description="AraC effector-binding" evidence="1">
    <location>
        <begin position="2"/>
        <end position="153"/>
    </location>
</feature>
<accession>A0A251X1R9</accession>
<evidence type="ECO:0000313" key="3">
    <source>
        <dbReference type="Proteomes" id="UP000194664"/>
    </source>
</evidence>
<protein>
    <recommendedName>
        <fullName evidence="1">AraC effector-binding domain-containing protein</fullName>
    </recommendedName>
</protein>
<dbReference type="InterPro" id="IPR050908">
    <property type="entry name" value="SmbC-like"/>
</dbReference>
<comment type="caution">
    <text evidence="2">The sequence shown here is derived from an EMBL/GenBank/DDBJ whole genome shotgun (WGS) entry which is preliminary data.</text>
</comment>
<dbReference type="InterPro" id="IPR011256">
    <property type="entry name" value="Reg_factor_effector_dom_sf"/>
</dbReference>
<dbReference type="InterPro" id="IPR029442">
    <property type="entry name" value="GyrI-like"/>
</dbReference>
<name>A0A251X1R9_9RHOB</name>
<dbReference type="SUPFAM" id="SSF55136">
    <property type="entry name" value="Probable bacterial effector-binding domain"/>
    <property type="match status" value="1"/>
</dbReference>
<dbReference type="Pfam" id="PF06445">
    <property type="entry name" value="GyrI-like"/>
    <property type="match status" value="1"/>
</dbReference>
<dbReference type="PANTHER" id="PTHR40055">
    <property type="entry name" value="TRANSCRIPTIONAL REGULATOR YGIV-RELATED"/>
    <property type="match status" value="1"/>
</dbReference>
<evidence type="ECO:0000259" key="1">
    <source>
        <dbReference type="SMART" id="SM00871"/>
    </source>
</evidence>
<dbReference type="Proteomes" id="UP000194664">
    <property type="component" value="Unassembled WGS sequence"/>
</dbReference>
<sequence length="155" mass="17426">MFNISIKEMFPRHLACLKHEEDSAQSDRVAAAEKAISDQDLWRVCGMMVATYDQNSAAGHDLSDQSNVGWLLLDRADVDDPLDVVMLPGGRYAVLRHVGPYGNLTIAYDYLYNEWLDESGETLRNGPTFEMYLNTPEQVAPEELITLIYVPLESA</sequence>
<gene>
    <name evidence="2" type="ORF">BVC71_00925</name>
</gene>
<proteinExistence type="predicted"/>